<protein>
    <submittedName>
        <fullName evidence="1">Uncharacterized protein</fullName>
    </submittedName>
</protein>
<keyword evidence="2" id="KW-1185">Reference proteome</keyword>
<name>A0ACB7I686_MANES</name>
<evidence type="ECO:0000313" key="1">
    <source>
        <dbReference type="EMBL" id="KAG8659729.1"/>
    </source>
</evidence>
<sequence>MYILCLGFHFIESNDEWHFLNFHPSGTILYHVFHSYKEFGIILVPEGFTKSPGKGAYVIHTLHKRNEPVDEDKASQRYGYWGMRHSFVATRNMSDLYTALESKSCYQKMQS</sequence>
<reference evidence="2" key="1">
    <citation type="journal article" date="2016" name="Nat. Biotechnol.">
        <title>Sequencing wild and cultivated cassava and related species reveals extensive interspecific hybridization and genetic diversity.</title>
        <authorList>
            <person name="Bredeson J.V."/>
            <person name="Lyons J.B."/>
            <person name="Prochnik S.E."/>
            <person name="Wu G.A."/>
            <person name="Ha C.M."/>
            <person name="Edsinger-Gonzales E."/>
            <person name="Grimwood J."/>
            <person name="Schmutz J."/>
            <person name="Rabbi I.Y."/>
            <person name="Egesi C."/>
            <person name="Nauluvula P."/>
            <person name="Lebot V."/>
            <person name="Ndunguru J."/>
            <person name="Mkamilo G."/>
            <person name="Bart R.S."/>
            <person name="Setter T.L."/>
            <person name="Gleadow R.M."/>
            <person name="Kulakow P."/>
            <person name="Ferguson M.E."/>
            <person name="Rounsley S."/>
            <person name="Rokhsar D.S."/>
        </authorList>
    </citation>
    <scope>NUCLEOTIDE SEQUENCE [LARGE SCALE GENOMIC DNA]</scope>
    <source>
        <strain evidence="2">cv. AM560-2</strain>
    </source>
</reference>
<comment type="caution">
    <text evidence="1">The sequence shown here is derived from an EMBL/GenBank/DDBJ whole genome shotgun (WGS) entry which is preliminary data.</text>
</comment>
<accession>A0ACB7I686</accession>
<evidence type="ECO:0000313" key="2">
    <source>
        <dbReference type="Proteomes" id="UP000091857"/>
    </source>
</evidence>
<gene>
    <name evidence="1" type="ORF">MANES_02G068201v8</name>
</gene>
<dbReference type="EMBL" id="CM004388">
    <property type="protein sequence ID" value="KAG8659729.1"/>
    <property type="molecule type" value="Genomic_DNA"/>
</dbReference>
<proteinExistence type="predicted"/>
<organism evidence="1 2">
    <name type="scientific">Manihot esculenta</name>
    <name type="common">Cassava</name>
    <name type="synonym">Jatropha manihot</name>
    <dbReference type="NCBI Taxonomy" id="3983"/>
    <lineage>
        <taxon>Eukaryota</taxon>
        <taxon>Viridiplantae</taxon>
        <taxon>Streptophyta</taxon>
        <taxon>Embryophyta</taxon>
        <taxon>Tracheophyta</taxon>
        <taxon>Spermatophyta</taxon>
        <taxon>Magnoliopsida</taxon>
        <taxon>eudicotyledons</taxon>
        <taxon>Gunneridae</taxon>
        <taxon>Pentapetalae</taxon>
        <taxon>rosids</taxon>
        <taxon>fabids</taxon>
        <taxon>Malpighiales</taxon>
        <taxon>Euphorbiaceae</taxon>
        <taxon>Crotonoideae</taxon>
        <taxon>Manihoteae</taxon>
        <taxon>Manihot</taxon>
    </lineage>
</organism>
<dbReference type="Proteomes" id="UP000091857">
    <property type="component" value="Chromosome 2"/>
</dbReference>